<dbReference type="PANTHER" id="PTHR33744:SF1">
    <property type="entry name" value="DNA-BINDING TRANSCRIPTIONAL ACTIVATOR ADER"/>
    <property type="match status" value="1"/>
</dbReference>
<dbReference type="Pfam" id="PF13556">
    <property type="entry name" value="HTH_30"/>
    <property type="match status" value="1"/>
</dbReference>
<reference evidence="5 6" key="1">
    <citation type="submission" date="2019-03" db="EMBL/GenBank/DDBJ databases">
        <title>Sequencing the genomes of 1000 actinobacteria strains.</title>
        <authorList>
            <person name="Klenk H.-P."/>
        </authorList>
    </citation>
    <scope>NUCLEOTIDE SEQUENCE [LARGE SCALE GENOMIC DNA]</scope>
    <source>
        <strain evidence="5 6">DSM 44969</strain>
    </source>
</reference>
<dbReference type="RefSeq" id="WP_132423272.1">
    <property type="nucleotide sequence ID" value="NZ_SMFZ01000001.1"/>
</dbReference>
<dbReference type="InterPro" id="IPR042070">
    <property type="entry name" value="PucR_C-HTH_sf"/>
</dbReference>
<comment type="similarity">
    <text evidence="1">Belongs to the CdaR family.</text>
</comment>
<feature type="region of interest" description="Disordered" evidence="2">
    <location>
        <begin position="1"/>
        <end position="23"/>
    </location>
</feature>
<evidence type="ECO:0000259" key="4">
    <source>
        <dbReference type="Pfam" id="PF17853"/>
    </source>
</evidence>
<evidence type="ECO:0000313" key="5">
    <source>
        <dbReference type="EMBL" id="TCK26273.1"/>
    </source>
</evidence>
<name>A0A4R1HXN5_PSEEN</name>
<dbReference type="InterPro" id="IPR025736">
    <property type="entry name" value="PucR_C-HTH_dom"/>
</dbReference>
<dbReference type="OrthoDB" id="8026818at2"/>
<dbReference type="AlphaFoldDB" id="A0A4R1HXN5"/>
<proteinExistence type="inferred from homology"/>
<feature type="domain" description="CdaR GGDEF-like" evidence="4">
    <location>
        <begin position="322"/>
        <end position="442"/>
    </location>
</feature>
<dbReference type="EMBL" id="SMFZ01000001">
    <property type="protein sequence ID" value="TCK26273.1"/>
    <property type="molecule type" value="Genomic_DNA"/>
</dbReference>
<accession>A0A4R1HXN5</accession>
<gene>
    <name evidence="5" type="ORF">EV378_2102</name>
</gene>
<dbReference type="Pfam" id="PF17853">
    <property type="entry name" value="GGDEF_2"/>
    <property type="match status" value="1"/>
</dbReference>
<evidence type="ECO:0000313" key="6">
    <source>
        <dbReference type="Proteomes" id="UP000295560"/>
    </source>
</evidence>
<sequence>MNAVAIDDPRIKHAGVDGPQPPAPELSPWELRTLERVHEAIHLRFPGVLGCCYAAIGCPAMRLCALHDLELPAIFGRLGSSGHDSGFSVEAHADSSGTTRFVATAVIARDGRTTGRVQFVASCAPDVAALSRIVAVAVQEAENDLDGVLDGGAPAEEKALRLDPAAQETLIELFEADPGTQPTVRCLLQRVSAALGSAVAVQTARGVVIGSAGRAEPVLLNTSSHRDSDAIARAARSSTPVFTPGSSAPFVRAVVKIGVGGAHPYLLVAEVDRRSAWSIAVLRQAAGILSWLLRMEQDATDDITLRRSAIVADLMRGADLASVPARAAVLGHDLSGPHRALAFTAARAASETDLVRVGHALADRFRNAGGGNGPDTLVSTIGPYVIALVPDTGNRESETDARLCLTSLRRDGFQLVCGIGPSASGPEALSEGLDQAVRAADILRDHDQRDAVTYYEDLGLLGFLYSDSDRHRLHSFVSRWLGPLHEHDDSSNSELLRTVEAVVDHPTLNAAANALYIHISTLKYRCKRIEEVLGADLRDPEVTFNLRLAMKLSSIQQKLGTRSS</sequence>
<dbReference type="InterPro" id="IPR051448">
    <property type="entry name" value="CdaR-like_regulators"/>
</dbReference>
<organism evidence="5 6">
    <name type="scientific">Pseudonocardia endophytica</name>
    <dbReference type="NCBI Taxonomy" id="401976"/>
    <lineage>
        <taxon>Bacteria</taxon>
        <taxon>Bacillati</taxon>
        <taxon>Actinomycetota</taxon>
        <taxon>Actinomycetes</taxon>
        <taxon>Pseudonocardiales</taxon>
        <taxon>Pseudonocardiaceae</taxon>
        <taxon>Pseudonocardia</taxon>
    </lineage>
</organism>
<evidence type="ECO:0000256" key="1">
    <source>
        <dbReference type="ARBA" id="ARBA00006754"/>
    </source>
</evidence>
<dbReference type="PANTHER" id="PTHR33744">
    <property type="entry name" value="CARBOHYDRATE DIACID REGULATOR"/>
    <property type="match status" value="1"/>
</dbReference>
<feature type="domain" description="PucR C-terminal helix-turn-helix" evidence="3">
    <location>
        <begin position="495"/>
        <end position="551"/>
    </location>
</feature>
<dbReference type="Gene3D" id="1.10.10.2840">
    <property type="entry name" value="PucR C-terminal helix-turn-helix domain"/>
    <property type="match status" value="1"/>
</dbReference>
<evidence type="ECO:0000259" key="3">
    <source>
        <dbReference type="Pfam" id="PF13556"/>
    </source>
</evidence>
<keyword evidence="6" id="KW-1185">Reference proteome</keyword>
<dbReference type="InterPro" id="IPR041522">
    <property type="entry name" value="CdaR_GGDEF"/>
</dbReference>
<protein>
    <submittedName>
        <fullName evidence="5">Sugar diacid utilization regulator</fullName>
    </submittedName>
</protein>
<dbReference type="Proteomes" id="UP000295560">
    <property type="component" value="Unassembled WGS sequence"/>
</dbReference>
<evidence type="ECO:0000256" key="2">
    <source>
        <dbReference type="SAM" id="MobiDB-lite"/>
    </source>
</evidence>
<comment type="caution">
    <text evidence="5">The sequence shown here is derived from an EMBL/GenBank/DDBJ whole genome shotgun (WGS) entry which is preliminary data.</text>
</comment>